<dbReference type="EMBL" id="JBHFEH010000065">
    <property type="protein sequence ID" value="KAL2049367.1"/>
    <property type="molecule type" value="Genomic_DNA"/>
</dbReference>
<proteinExistence type="predicted"/>
<accession>A0ABR4AWR1</accession>
<organism evidence="1 2">
    <name type="scientific">Lepraria finkii</name>
    <dbReference type="NCBI Taxonomy" id="1340010"/>
    <lineage>
        <taxon>Eukaryota</taxon>
        <taxon>Fungi</taxon>
        <taxon>Dikarya</taxon>
        <taxon>Ascomycota</taxon>
        <taxon>Pezizomycotina</taxon>
        <taxon>Lecanoromycetes</taxon>
        <taxon>OSLEUM clade</taxon>
        <taxon>Lecanoromycetidae</taxon>
        <taxon>Lecanorales</taxon>
        <taxon>Lecanorineae</taxon>
        <taxon>Stereocaulaceae</taxon>
        <taxon>Lepraria</taxon>
    </lineage>
</organism>
<comment type="caution">
    <text evidence="1">The sequence shown here is derived from an EMBL/GenBank/DDBJ whole genome shotgun (WGS) entry which is preliminary data.</text>
</comment>
<name>A0ABR4AWR1_9LECA</name>
<sequence length="164" mass="18561">MVPCWGVLHCIQDILNNRYTGSVFVRLGASGHIFIQHYMDLMFALPEKDAHWMSDTFLDNRVKVDEKLAMKRENMAIRNIGVMRRERDLGFGDGQVVQDGIGTMNGSSGSSQTNPNMIVTFARTNTGHLLAEEAQGKTVRELSRLWRYQVTVAAYAYSVPNYGW</sequence>
<dbReference type="PANTHER" id="PTHR42044">
    <property type="entry name" value="DUF676 DOMAIN-CONTAINING PROTEIN-RELATED"/>
    <property type="match status" value="1"/>
</dbReference>
<keyword evidence="2" id="KW-1185">Reference proteome</keyword>
<protein>
    <submittedName>
        <fullName evidence="1">Uncharacterized protein</fullName>
    </submittedName>
</protein>
<evidence type="ECO:0000313" key="1">
    <source>
        <dbReference type="EMBL" id="KAL2049367.1"/>
    </source>
</evidence>
<reference evidence="1 2" key="1">
    <citation type="submission" date="2024-09" db="EMBL/GenBank/DDBJ databases">
        <title>Rethinking Asexuality: The Enigmatic Case of Functional Sexual Genes in Lepraria (Stereocaulaceae).</title>
        <authorList>
            <person name="Doellman M."/>
            <person name="Sun Y."/>
            <person name="Barcenas-Pena A."/>
            <person name="Lumbsch H.T."/>
            <person name="Grewe F."/>
        </authorList>
    </citation>
    <scope>NUCLEOTIDE SEQUENCE [LARGE SCALE GENOMIC DNA]</scope>
    <source>
        <strain evidence="1 2">Grewe 0041</strain>
    </source>
</reference>
<evidence type="ECO:0000313" key="2">
    <source>
        <dbReference type="Proteomes" id="UP001590951"/>
    </source>
</evidence>
<gene>
    <name evidence="1" type="ORF">ABVK25_010377</name>
</gene>
<dbReference type="Proteomes" id="UP001590951">
    <property type="component" value="Unassembled WGS sequence"/>
</dbReference>
<dbReference type="PANTHER" id="PTHR42044:SF2">
    <property type="entry name" value="DUF676 DOMAIN-CONTAINING PROTEIN"/>
    <property type="match status" value="1"/>
</dbReference>